<feature type="transmembrane region" description="Helical" evidence="7">
    <location>
        <begin position="289"/>
        <end position="313"/>
    </location>
</feature>
<feature type="transmembrane region" description="Helical" evidence="7">
    <location>
        <begin position="87"/>
        <end position="114"/>
    </location>
</feature>
<feature type="transmembrane region" description="Helical" evidence="7">
    <location>
        <begin position="420"/>
        <end position="441"/>
    </location>
</feature>
<evidence type="ECO:0008006" key="10">
    <source>
        <dbReference type="Google" id="ProtNLM"/>
    </source>
</evidence>
<comment type="caution">
    <text evidence="8">The sequence shown here is derived from an EMBL/GenBank/DDBJ whole genome shotgun (WGS) entry which is preliminary data.</text>
</comment>
<evidence type="ECO:0000256" key="3">
    <source>
        <dbReference type="ARBA" id="ARBA00022692"/>
    </source>
</evidence>
<feature type="transmembrane region" description="Helical" evidence="7">
    <location>
        <begin position="211"/>
        <end position="233"/>
    </location>
</feature>
<dbReference type="InterPro" id="IPR002293">
    <property type="entry name" value="AA/rel_permease1"/>
</dbReference>
<dbReference type="PANTHER" id="PTHR45649:SF7">
    <property type="entry name" value="CHOLINE TRANSPORT PROTEIN"/>
    <property type="match status" value="1"/>
</dbReference>
<evidence type="ECO:0000256" key="1">
    <source>
        <dbReference type="ARBA" id="ARBA00004141"/>
    </source>
</evidence>
<keyword evidence="5 7" id="KW-0472">Membrane</keyword>
<dbReference type="AlphaFoldDB" id="A0A9P8PY66"/>
<comment type="similarity">
    <text evidence="6">Belongs to the amino acid-polyamine-organocation (APC) superfamily. Amino acid/choline transporter (ACT) (TC 2.A.3.4) family.</text>
</comment>
<dbReference type="Pfam" id="PF13520">
    <property type="entry name" value="AA_permease_2"/>
    <property type="match status" value="1"/>
</dbReference>
<keyword evidence="3 7" id="KW-0812">Transmembrane</keyword>
<keyword evidence="4 7" id="KW-1133">Transmembrane helix</keyword>
<feature type="transmembrane region" description="Helical" evidence="7">
    <location>
        <begin position="491"/>
        <end position="510"/>
    </location>
</feature>
<comment type="subcellular location">
    <subcellularLocation>
        <location evidence="1">Membrane</location>
        <topology evidence="1">Multi-pass membrane protein</topology>
    </subcellularLocation>
</comment>
<feature type="transmembrane region" description="Helical" evidence="7">
    <location>
        <begin position="56"/>
        <end position="81"/>
    </location>
</feature>
<evidence type="ECO:0000256" key="5">
    <source>
        <dbReference type="ARBA" id="ARBA00023136"/>
    </source>
</evidence>
<dbReference type="PIRSF" id="PIRSF006060">
    <property type="entry name" value="AA_transporter"/>
    <property type="match status" value="1"/>
</dbReference>
<feature type="transmembrane region" description="Helical" evidence="7">
    <location>
        <begin position="180"/>
        <end position="199"/>
    </location>
</feature>
<accession>A0A9P8PY66</accession>
<keyword evidence="2" id="KW-0813">Transport</keyword>
<dbReference type="FunFam" id="1.20.1740.10:FF:000046">
    <property type="entry name" value="Amino-acid permease, putative"/>
    <property type="match status" value="1"/>
</dbReference>
<evidence type="ECO:0000256" key="4">
    <source>
        <dbReference type="ARBA" id="ARBA00022989"/>
    </source>
</evidence>
<evidence type="ECO:0000313" key="9">
    <source>
        <dbReference type="Proteomes" id="UP000774326"/>
    </source>
</evidence>
<evidence type="ECO:0000256" key="2">
    <source>
        <dbReference type="ARBA" id="ARBA00022448"/>
    </source>
</evidence>
<feature type="transmembrane region" description="Helical" evidence="7">
    <location>
        <begin position="342"/>
        <end position="360"/>
    </location>
</feature>
<reference evidence="8" key="2">
    <citation type="submission" date="2021-01" db="EMBL/GenBank/DDBJ databases">
        <authorList>
            <person name="Schikora-Tamarit M.A."/>
        </authorList>
    </citation>
    <scope>NUCLEOTIDE SEQUENCE</scope>
    <source>
        <strain evidence="8">CBS2887</strain>
    </source>
</reference>
<feature type="transmembrane region" description="Helical" evidence="7">
    <location>
        <begin position="135"/>
        <end position="168"/>
    </location>
</feature>
<dbReference type="OrthoDB" id="2417308at2759"/>
<sequence length="550" mass="60834">MSSRIPIDKKHITVALSHETPSQQVGTVDEISIGDNQSISQGHDIHQDLRKNFSMLSLLGVGFGLNNSWFGISASLVTGISSGGPMLIVYGIIILATIATFVGISLSELISAFPEDSGGQYYWTFQLAPKKYRRFWAYMCGSMAWFGSIFTSSSITISIASGIVGMYILGTGREEGPKTWEIFVAFEAVNLFVTMFNIYEAPLPFFSQAALWTAIISFAVITVTVLVCARGHYQPPSFVFTEFNNATGWSSSGIAFIVGLINPTYAFSCLDCAAHMCEEIKEPERKIPICILATVIIGFITSFIYAIAMFFSIRNLDDILASNTGVPILDIYNQALQNKHGALFLEALLILTSVGCNISAQTWQARLCWSFSRDNGIPGSRYWKQVNSKTGLPVNAHLMSCFWCAVVGCIYMASTTAYNSLVICCITFSLLSYAIPITCLLKYGRDKIRRGPFWLGKIGLFSNYVVLVWALFALVFFSFPATMPATPQDMNYSPVFTCGFVIYAVVYWFVRGHRTFALDQIAKSDQDDDDLDTSGSSVVQEYEMNHIKNL</sequence>
<feature type="transmembrane region" description="Helical" evidence="7">
    <location>
        <begin position="453"/>
        <end position="479"/>
    </location>
</feature>
<dbReference type="GO" id="GO:0016020">
    <property type="term" value="C:membrane"/>
    <property type="evidence" value="ECO:0007669"/>
    <property type="project" value="UniProtKB-SubCell"/>
</dbReference>
<evidence type="ECO:0000256" key="6">
    <source>
        <dbReference type="ARBA" id="ARBA00061200"/>
    </source>
</evidence>
<evidence type="ECO:0000313" key="8">
    <source>
        <dbReference type="EMBL" id="KAH3680687.1"/>
    </source>
</evidence>
<protein>
    <recommendedName>
        <fullName evidence="10">Choline transport protein</fullName>
    </recommendedName>
</protein>
<proteinExistence type="inferred from homology"/>
<dbReference type="Gene3D" id="1.20.1740.10">
    <property type="entry name" value="Amino acid/polyamine transporter I"/>
    <property type="match status" value="1"/>
</dbReference>
<dbReference type="Proteomes" id="UP000774326">
    <property type="component" value="Unassembled WGS sequence"/>
</dbReference>
<evidence type="ECO:0000256" key="7">
    <source>
        <dbReference type="SAM" id="Phobius"/>
    </source>
</evidence>
<organism evidence="8 9">
    <name type="scientific">Wickerhamomyces pijperi</name>
    <name type="common">Yeast</name>
    <name type="synonym">Pichia pijperi</name>
    <dbReference type="NCBI Taxonomy" id="599730"/>
    <lineage>
        <taxon>Eukaryota</taxon>
        <taxon>Fungi</taxon>
        <taxon>Dikarya</taxon>
        <taxon>Ascomycota</taxon>
        <taxon>Saccharomycotina</taxon>
        <taxon>Saccharomycetes</taxon>
        <taxon>Phaffomycetales</taxon>
        <taxon>Wickerhamomycetaceae</taxon>
        <taxon>Wickerhamomyces</taxon>
    </lineage>
</organism>
<feature type="transmembrane region" description="Helical" evidence="7">
    <location>
        <begin position="253"/>
        <end position="277"/>
    </location>
</feature>
<dbReference type="GO" id="GO:0015101">
    <property type="term" value="F:organic cation transmembrane transporter activity"/>
    <property type="evidence" value="ECO:0007669"/>
    <property type="project" value="UniProtKB-ARBA"/>
</dbReference>
<dbReference type="PANTHER" id="PTHR45649">
    <property type="entry name" value="AMINO-ACID PERMEASE BAT1"/>
    <property type="match status" value="1"/>
</dbReference>
<dbReference type="EMBL" id="JAEUBG010004683">
    <property type="protein sequence ID" value="KAH3680687.1"/>
    <property type="molecule type" value="Genomic_DNA"/>
</dbReference>
<reference evidence="8" key="1">
    <citation type="journal article" date="2021" name="Open Biol.">
        <title>Shared evolutionary footprints suggest mitochondrial oxidative damage underlies multiple complex I losses in fungi.</title>
        <authorList>
            <person name="Schikora-Tamarit M.A."/>
            <person name="Marcet-Houben M."/>
            <person name="Nosek J."/>
            <person name="Gabaldon T."/>
        </authorList>
    </citation>
    <scope>NUCLEOTIDE SEQUENCE</scope>
    <source>
        <strain evidence="8">CBS2887</strain>
    </source>
</reference>
<feature type="transmembrane region" description="Helical" evidence="7">
    <location>
        <begin position="394"/>
        <end position="414"/>
    </location>
</feature>
<name>A0A9P8PY66_WICPI</name>
<keyword evidence="9" id="KW-1185">Reference proteome</keyword>
<gene>
    <name evidence="8" type="ORF">WICPIJ_008151</name>
</gene>